<dbReference type="PANTHER" id="PTHR12561">
    <property type="entry name" value="LIPOATE-PROTEIN LIGASE"/>
    <property type="match status" value="1"/>
</dbReference>
<dbReference type="Proteomes" id="UP000027361">
    <property type="component" value="Unassembled WGS sequence"/>
</dbReference>
<dbReference type="HOGENOM" id="CLU_022986_3_1_1"/>
<evidence type="ECO:0000256" key="1">
    <source>
        <dbReference type="ARBA" id="ARBA00003253"/>
    </source>
</evidence>
<feature type="region of interest" description="Disordered" evidence="5">
    <location>
        <begin position="94"/>
        <end position="115"/>
    </location>
</feature>
<evidence type="ECO:0000313" key="8">
    <source>
        <dbReference type="Proteomes" id="UP000027361"/>
    </source>
</evidence>
<dbReference type="AlphaFoldDB" id="A0A066V7W3"/>
<dbReference type="InParanoid" id="A0A066V7W3"/>
<comment type="function">
    <text evidence="1">Catalyzes both the ATP-dependent activation of exogenously supplied lipoate to lipoyl-AMP and the transfer of the activated lipoyl onto the lipoyl domains of lipoate-dependent enzymes.</text>
</comment>
<dbReference type="GeneID" id="25266727"/>
<accession>A0A066V7W3</accession>
<dbReference type="EMBL" id="JMSN01000130">
    <property type="protein sequence ID" value="KDN37817.1"/>
    <property type="molecule type" value="Genomic_DNA"/>
</dbReference>
<organism evidence="7 8">
    <name type="scientific">Tilletiaria anomala (strain ATCC 24038 / CBS 436.72 / UBC 951)</name>
    <dbReference type="NCBI Taxonomy" id="1037660"/>
    <lineage>
        <taxon>Eukaryota</taxon>
        <taxon>Fungi</taxon>
        <taxon>Dikarya</taxon>
        <taxon>Basidiomycota</taxon>
        <taxon>Ustilaginomycotina</taxon>
        <taxon>Exobasidiomycetes</taxon>
        <taxon>Georgefischeriales</taxon>
        <taxon>Tilletiariaceae</taxon>
        <taxon>Tilletiaria</taxon>
    </lineage>
</organism>
<protein>
    <recommendedName>
        <fullName evidence="4">Putative lipoate-protein ligase A</fullName>
    </recommendedName>
</protein>
<evidence type="ECO:0000256" key="2">
    <source>
        <dbReference type="ARBA" id="ARBA00005085"/>
    </source>
</evidence>
<dbReference type="InterPro" id="IPR004143">
    <property type="entry name" value="BPL_LPL_catalytic"/>
</dbReference>
<evidence type="ECO:0000313" key="7">
    <source>
        <dbReference type="EMBL" id="KDN37817.1"/>
    </source>
</evidence>
<dbReference type="InterPro" id="IPR045864">
    <property type="entry name" value="aa-tRNA-synth_II/BPL/LPL"/>
</dbReference>
<feature type="domain" description="BPL/LPL catalytic" evidence="6">
    <location>
        <begin position="111"/>
        <end position="351"/>
    </location>
</feature>
<dbReference type="SUPFAM" id="SSF55681">
    <property type="entry name" value="Class II aaRS and biotin synthetases"/>
    <property type="match status" value="1"/>
</dbReference>
<proteinExistence type="inferred from homology"/>
<dbReference type="GO" id="GO:0005739">
    <property type="term" value="C:mitochondrion"/>
    <property type="evidence" value="ECO:0007669"/>
    <property type="project" value="TreeGrafter"/>
</dbReference>
<dbReference type="PROSITE" id="PS51733">
    <property type="entry name" value="BPL_LPL_CATALYTIC"/>
    <property type="match status" value="1"/>
</dbReference>
<dbReference type="Gene3D" id="3.30.930.10">
    <property type="entry name" value="Bira Bifunctional Protein, Domain 2"/>
    <property type="match status" value="1"/>
</dbReference>
<sequence length="525" mass="57361">MHALSSCRSCLSRCRTLASAHQSSLVRLSSIASTSPVVTAVIRDASRPVGPPLQSQLFTSLSRPDMARPEAFVSTSTDPYFNLSLEDFLFRSRSRPPKASRRNATANADPPDQPPVLLLYRNDPCVVVGRNQNAWKEVDAHTMCQRGIPLVRRRSGGGTVYHDLGNTNYSIHVSKVAFDRSTNAHLIVRALNQPPIDLLGSHDVEASLAQAAGNKERIASSRGVYVNERNDICVSLIPNAEDVAEVAAGEASAARSKEHERKVSGSAYKLTGTRAYHHGTMLLSSDLSSLGSALHNDRGDALRTKGIGSVRARVANLTESFPHAAAAGRLTHALFVRAVVREFFRTYGGETEQAEASFVGEEMLQREQRLREGYEELISWDWTYGQTPEFTHELSTSRAAPACMAGADSADITSTEPASWQPDWPWSDRWGDFKLSISSRHGLIVDATLSDVRLGSCVHEAALRSLVYALHGRRYDDFATRPPGRLTGASADADAGTYQSELFSGAEGEEGEFKKGLLLWLKRVL</sequence>
<gene>
    <name evidence="7" type="ORF">K437DRAFT_276465</name>
</gene>
<evidence type="ECO:0000259" key="6">
    <source>
        <dbReference type="PROSITE" id="PS51733"/>
    </source>
</evidence>
<comment type="similarity">
    <text evidence="3">Belongs to the LplA family.</text>
</comment>
<dbReference type="GO" id="GO:0017118">
    <property type="term" value="F:lipoyltransferase activity"/>
    <property type="evidence" value="ECO:0007669"/>
    <property type="project" value="TreeGrafter"/>
</dbReference>
<comment type="pathway">
    <text evidence="2">Protein modification; protein lipoylation via exogenous pathway; protein N(6)-(lipoyl)lysine from lipoate: step 2/2.</text>
</comment>
<dbReference type="GO" id="GO:0009249">
    <property type="term" value="P:protein lipoylation"/>
    <property type="evidence" value="ECO:0007669"/>
    <property type="project" value="InterPro"/>
</dbReference>
<dbReference type="Pfam" id="PF21948">
    <property type="entry name" value="LplA-B_cat"/>
    <property type="match status" value="1"/>
</dbReference>
<evidence type="ECO:0000256" key="4">
    <source>
        <dbReference type="ARBA" id="ARBA00015925"/>
    </source>
</evidence>
<comment type="caution">
    <text evidence="7">The sequence shown here is derived from an EMBL/GenBank/DDBJ whole genome shotgun (WGS) entry which is preliminary data.</text>
</comment>
<evidence type="ECO:0000256" key="5">
    <source>
        <dbReference type="SAM" id="MobiDB-lite"/>
    </source>
</evidence>
<reference evidence="7 8" key="1">
    <citation type="submission" date="2014-05" db="EMBL/GenBank/DDBJ databases">
        <title>Draft genome sequence of a rare smut relative, Tilletiaria anomala UBC 951.</title>
        <authorList>
            <consortium name="DOE Joint Genome Institute"/>
            <person name="Toome M."/>
            <person name="Kuo A."/>
            <person name="Henrissat B."/>
            <person name="Lipzen A."/>
            <person name="Tritt A."/>
            <person name="Yoshinaga Y."/>
            <person name="Zane M."/>
            <person name="Barry K."/>
            <person name="Grigoriev I.V."/>
            <person name="Spatafora J.W."/>
            <person name="Aimea M.C."/>
        </authorList>
    </citation>
    <scope>NUCLEOTIDE SEQUENCE [LARGE SCALE GENOMIC DNA]</scope>
    <source>
        <strain evidence="7 8">UBC 951</strain>
    </source>
</reference>
<dbReference type="CDD" id="cd16443">
    <property type="entry name" value="LplA"/>
    <property type="match status" value="1"/>
</dbReference>
<name>A0A066V7W3_TILAU</name>
<dbReference type="PANTHER" id="PTHR12561:SF3">
    <property type="entry name" value="LIPOYLTRANSFERASE 1, MITOCHONDRIAL"/>
    <property type="match status" value="1"/>
</dbReference>
<dbReference type="InterPro" id="IPR004562">
    <property type="entry name" value="LipoylTrfase_LipoateP_Ligase"/>
</dbReference>
<dbReference type="STRING" id="1037660.A0A066V7W3"/>
<dbReference type="FunCoup" id="A0A066V7W3">
    <property type="interactions" value="225"/>
</dbReference>
<dbReference type="OrthoDB" id="201621at2759"/>
<dbReference type="OMA" id="APACMAG"/>
<evidence type="ECO:0000256" key="3">
    <source>
        <dbReference type="ARBA" id="ARBA00008242"/>
    </source>
</evidence>
<dbReference type="RefSeq" id="XP_013240499.1">
    <property type="nucleotide sequence ID" value="XM_013385045.1"/>
</dbReference>
<dbReference type="UniPathway" id="UPA00537">
    <property type="reaction ID" value="UER00595"/>
</dbReference>
<keyword evidence="8" id="KW-1185">Reference proteome</keyword>